<sequence length="315" mass="33258">MHRNRHHAAASAARPDTRRIIRLAGSLLLLAGLAWLADADAASGLCQEGRCGSTTSDATAAPDRGTLDFAATRRLSATGATGRRGELSSQEFFSFSGVGAIVCTVNGEQRMATAFLVGAFDIGVTVAHTFEGPDGTVAPENCIYTSTDSLGQIRERIPVISIKSQWAAEAGAAGHAAKDFAVIRLSEPSNYAQRTMPMGKFSGAAVSVLMIGFRSDMESDPMKSKSRGTVYERKVNGLSLASLEGFTHDIDARGIAAGSPVIDERTGVIIGIHTVPSRPSAGVVRNTMITMNDWLEQTLRTEMQAGDEKGANSNL</sequence>
<comment type="caution">
    <text evidence="1">The sequence shown here is derived from an EMBL/GenBank/DDBJ whole genome shotgun (WGS) entry which is preliminary data.</text>
</comment>
<protein>
    <recommendedName>
        <fullName evidence="3">Serine protease</fullName>
    </recommendedName>
</protein>
<organism evidence="1 2">
    <name type="scientific">Povalibacter uvarum</name>
    <dbReference type="NCBI Taxonomy" id="732238"/>
    <lineage>
        <taxon>Bacteria</taxon>
        <taxon>Pseudomonadati</taxon>
        <taxon>Pseudomonadota</taxon>
        <taxon>Gammaproteobacteria</taxon>
        <taxon>Steroidobacterales</taxon>
        <taxon>Steroidobacteraceae</taxon>
        <taxon>Povalibacter</taxon>
    </lineage>
</organism>
<gene>
    <name evidence="1" type="ORF">HNQ60_004619</name>
</gene>
<name>A0A841HUU6_9GAMM</name>
<evidence type="ECO:0000313" key="2">
    <source>
        <dbReference type="Proteomes" id="UP000588068"/>
    </source>
</evidence>
<dbReference type="Proteomes" id="UP000588068">
    <property type="component" value="Unassembled WGS sequence"/>
</dbReference>
<evidence type="ECO:0008006" key="3">
    <source>
        <dbReference type="Google" id="ProtNLM"/>
    </source>
</evidence>
<proteinExistence type="predicted"/>
<dbReference type="Pfam" id="PF13365">
    <property type="entry name" value="Trypsin_2"/>
    <property type="match status" value="1"/>
</dbReference>
<evidence type="ECO:0000313" key="1">
    <source>
        <dbReference type="EMBL" id="MBB6095728.1"/>
    </source>
</evidence>
<dbReference type="EMBL" id="JACHHZ010000006">
    <property type="protein sequence ID" value="MBB6095728.1"/>
    <property type="molecule type" value="Genomic_DNA"/>
</dbReference>
<dbReference type="RefSeq" id="WP_184335125.1">
    <property type="nucleotide sequence ID" value="NZ_JACHHZ010000006.1"/>
</dbReference>
<accession>A0A841HUU6</accession>
<dbReference type="Gene3D" id="2.40.10.10">
    <property type="entry name" value="Trypsin-like serine proteases"/>
    <property type="match status" value="2"/>
</dbReference>
<reference evidence="1 2" key="1">
    <citation type="submission" date="2020-08" db="EMBL/GenBank/DDBJ databases">
        <title>Genomic Encyclopedia of Type Strains, Phase IV (KMG-IV): sequencing the most valuable type-strain genomes for metagenomic binning, comparative biology and taxonomic classification.</title>
        <authorList>
            <person name="Goeker M."/>
        </authorList>
    </citation>
    <scope>NUCLEOTIDE SEQUENCE [LARGE SCALE GENOMIC DNA]</scope>
    <source>
        <strain evidence="1 2">DSM 26723</strain>
    </source>
</reference>
<keyword evidence="2" id="KW-1185">Reference proteome</keyword>
<dbReference type="InterPro" id="IPR043504">
    <property type="entry name" value="Peptidase_S1_PA_chymotrypsin"/>
</dbReference>
<dbReference type="SUPFAM" id="SSF50494">
    <property type="entry name" value="Trypsin-like serine proteases"/>
    <property type="match status" value="1"/>
</dbReference>
<dbReference type="AlphaFoldDB" id="A0A841HUU6"/>
<dbReference type="InterPro" id="IPR009003">
    <property type="entry name" value="Peptidase_S1_PA"/>
</dbReference>